<protein>
    <submittedName>
        <fullName evidence="2">DNA-binding protein</fullName>
    </submittedName>
</protein>
<dbReference type="Gene3D" id="3.30.565.60">
    <property type="match status" value="1"/>
</dbReference>
<feature type="domain" description="Schlafen AlbA-2" evidence="1">
    <location>
        <begin position="18"/>
        <end position="134"/>
    </location>
</feature>
<dbReference type="Pfam" id="PF13749">
    <property type="entry name" value="HATPase_c_4"/>
    <property type="match status" value="1"/>
</dbReference>
<sequence>MLREINDVEALHYCSEDEGDFFDRKAFEIKPAGLQKIVVAFANSDGGDVLVGITDEKHEPDPLRRWVGRDSREAYNQHLEALVSLNPTVDFKYVFLKRQMMSLTYVLKITVSKGLQVHETSDKIVYVRKGAQSLSVKGAAKLMELAYAKGVMSAEDREIEIARIDSIEKSPALADYLDQLPITNKDPLDFLLQEHLVNSDTWVPKVSSILLFSENPSSVISSQCAIRIVRYDTKKDELDRDALTADNFSIEAPLYLQIKKAAEKIKEMLSKCFAWTPAGYQSISFPEETLWEILVNSVIHRDYSISDNVLVSVYNNRIEVKSPGRLPGLVTVDNILDNRASRNPKLVRLLSKYSSMPNRDLGEGMNTAFQRMRDFGLIDPVIKQADNYVIVTLHYRSNKNPENLVLDFIDAHDSINNAQLRDLTGVLSSEQATTVFAAMRDKGLIRKFDDSTGTKARWIK</sequence>
<comment type="caution">
    <text evidence="2">The sequence shown here is derived from an EMBL/GenBank/DDBJ whole genome shotgun (WGS) entry which is preliminary data.</text>
</comment>
<dbReference type="GO" id="GO:0003677">
    <property type="term" value="F:DNA binding"/>
    <property type="evidence" value="ECO:0007669"/>
    <property type="project" value="UniProtKB-KW"/>
</dbReference>
<organism evidence="2 3">
    <name type="scientific">Pseudomonas neustonica</name>
    <dbReference type="NCBI Taxonomy" id="2487346"/>
    <lineage>
        <taxon>Bacteria</taxon>
        <taxon>Pseudomonadati</taxon>
        <taxon>Pseudomonadota</taxon>
        <taxon>Gammaproteobacteria</taxon>
        <taxon>Pseudomonadales</taxon>
        <taxon>Pseudomonadaceae</taxon>
        <taxon>Pseudomonas</taxon>
    </lineage>
</organism>
<gene>
    <name evidence="2" type="ORF">EF096_19900</name>
</gene>
<dbReference type="EMBL" id="RKKU01000049">
    <property type="protein sequence ID" value="ROZ80315.1"/>
    <property type="molecule type" value="Genomic_DNA"/>
</dbReference>
<proteinExistence type="predicted"/>
<dbReference type="InterPro" id="IPR038461">
    <property type="entry name" value="Schlafen_AlbA_2_dom_sf"/>
</dbReference>
<dbReference type="Pfam" id="PF04326">
    <property type="entry name" value="SLFN_AlbA_2"/>
    <property type="match status" value="1"/>
</dbReference>
<dbReference type="RefSeq" id="WP_123891460.1">
    <property type="nucleotide sequence ID" value="NZ_RKKU01000049.1"/>
</dbReference>
<reference evidence="2 3" key="1">
    <citation type="submission" date="2018-11" db="EMBL/GenBank/DDBJ databases">
        <authorList>
            <person name="Jang G.I."/>
            <person name="Hwang C.Y."/>
        </authorList>
    </citation>
    <scope>NUCLEOTIDE SEQUENCE [LARGE SCALE GENOMIC DNA]</scope>
    <source>
        <strain evidence="2 3">SSM26</strain>
    </source>
</reference>
<dbReference type="PANTHER" id="PTHR30595:SF6">
    <property type="entry name" value="SCHLAFEN ALBA-2 DOMAIN-CONTAINING PROTEIN"/>
    <property type="match status" value="1"/>
</dbReference>
<dbReference type="Proteomes" id="UP000275199">
    <property type="component" value="Unassembled WGS sequence"/>
</dbReference>
<evidence type="ECO:0000259" key="1">
    <source>
        <dbReference type="Pfam" id="PF04326"/>
    </source>
</evidence>
<dbReference type="PANTHER" id="PTHR30595">
    <property type="entry name" value="GLPR-RELATED TRANSCRIPTIONAL REPRESSOR"/>
    <property type="match status" value="1"/>
</dbReference>
<dbReference type="InterPro" id="IPR038475">
    <property type="entry name" value="RecG_C_sf"/>
</dbReference>
<name>A0ABX9XF39_9PSED</name>
<dbReference type="Gene3D" id="3.30.950.30">
    <property type="entry name" value="Schlafen, AAA domain"/>
    <property type="match status" value="1"/>
</dbReference>
<evidence type="ECO:0000313" key="2">
    <source>
        <dbReference type="EMBL" id="ROZ80315.1"/>
    </source>
</evidence>
<evidence type="ECO:0000313" key="3">
    <source>
        <dbReference type="Proteomes" id="UP000275199"/>
    </source>
</evidence>
<accession>A0ABX9XF39</accession>
<keyword evidence="3" id="KW-1185">Reference proteome</keyword>
<dbReference type="InterPro" id="IPR007421">
    <property type="entry name" value="Schlafen_AlbA_2_dom"/>
</dbReference>
<keyword evidence="2" id="KW-0238">DNA-binding</keyword>